<dbReference type="Proteomes" id="UP000004374">
    <property type="component" value="Unassembled WGS sequence"/>
</dbReference>
<reference evidence="1 2" key="1">
    <citation type="journal article" date="2012" name="J. Bacteriol.">
        <title>Genome Sequence of the Protease-Producing Bacterium Rheinheimera nanhaiensis E407-8T, Isolated from Deep-Sea Sediment of the South China Sea.</title>
        <authorList>
            <person name="Zhang X.-Y."/>
            <person name="Zhang Y.-J."/>
            <person name="Qin Q.-L."/>
            <person name="Xie B.-B."/>
            <person name="Chen X.-L."/>
            <person name="Zhou B.-C."/>
            <person name="Zhang Y.-Z."/>
        </authorList>
    </citation>
    <scope>NUCLEOTIDE SEQUENCE [LARGE SCALE GENOMIC DNA]</scope>
    <source>
        <strain evidence="1 2">E407-8</strain>
    </source>
</reference>
<dbReference type="OrthoDB" id="5881728at2"/>
<keyword evidence="2" id="KW-1185">Reference proteome</keyword>
<gene>
    <name evidence="1" type="ORF">RNAN_2176</name>
</gene>
<accession>I1DYQ6</accession>
<protein>
    <submittedName>
        <fullName evidence="1">Uncharacterized protein</fullName>
    </submittedName>
</protein>
<dbReference type="RefSeq" id="WP_008221565.1">
    <property type="nucleotide sequence ID" value="NZ_BAFK01000011.1"/>
</dbReference>
<sequence>MENELMVKTTTVYRLKPIENAYEVPDLDLFQFADILGDDDLSLVRRQPRTNESLLEKWTPSRCELASEYKQGLPVPDVSFWGSYLLLSEEAYNAFKAILGDAGEFLALQVGYMQMYIFVPMQFVKEDISKTVRHYEDGFECGVETLAFEPSSLAGKTVFKSEMYGTHGLFVTDCFKAAYEKHNFTGVAFVEDLAGIF</sequence>
<dbReference type="EMBL" id="BAFK01000011">
    <property type="protein sequence ID" value="GAB59184.1"/>
    <property type="molecule type" value="Genomic_DNA"/>
</dbReference>
<dbReference type="STRING" id="562729.RNAN_2176"/>
<proteinExistence type="predicted"/>
<evidence type="ECO:0000313" key="2">
    <source>
        <dbReference type="Proteomes" id="UP000004374"/>
    </source>
</evidence>
<dbReference type="AlphaFoldDB" id="I1DYQ6"/>
<organism evidence="1 2">
    <name type="scientific">Rheinheimera nanhaiensis E407-8</name>
    <dbReference type="NCBI Taxonomy" id="562729"/>
    <lineage>
        <taxon>Bacteria</taxon>
        <taxon>Pseudomonadati</taxon>
        <taxon>Pseudomonadota</taxon>
        <taxon>Gammaproteobacteria</taxon>
        <taxon>Chromatiales</taxon>
        <taxon>Chromatiaceae</taxon>
        <taxon>Rheinheimera</taxon>
    </lineage>
</organism>
<comment type="caution">
    <text evidence="1">The sequence shown here is derived from an EMBL/GenBank/DDBJ whole genome shotgun (WGS) entry which is preliminary data.</text>
</comment>
<evidence type="ECO:0000313" key="1">
    <source>
        <dbReference type="EMBL" id="GAB59184.1"/>
    </source>
</evidence>
<name>I1DYQ6_9GAMM</name>